<protein>
    <submittedName>
        <fullName evidence="1">Uncharacterized protein</fullName>
    </submittedName>
</protein>
<dbReference type="EMBL" id="SSMC01000001">
    <property type="protein sequence ID" value="THD69672.1"/>
    <property type="molecule type" value="Genomic_DNA"/>
</dbReference>
<name>A0A4S3M3D6_9FLAO</name>
<dbReference type="AlphaFoldDB" id="A0A4S3M3D6"/>
<accession>A0A4S3M3D6</accession>
<reference evidence="1 2" key="1">
    <citation type="submission" date="2019-04" db="EMBL/GenBank/DDBJ databases">
        <title>Draft genome sequence of Robertkochia marina CC-AMO-30D.</title>
        <authorList>
            <person name="Hameed A."/>
            <person name="Lin S.-Y."/>
            <person name="Shahina M."/>
            <person name="Lai W.-A."/>
            <person name="Young C.-C."/>
        </authorList>
    </citation>
    <scope>NUCLEOTIDE SEQUENCE [LARGE SCALE GENOMIC DNA]</scope>
    <source>
        <strain evidence="1 2">CC-AMO-30D</strain>
    </source>
</reference>
<sequence length="89" mass="10599">MNNILLMEVCKKVYHKNLQRDLCTLIKPTYKLSHEFVFKSLTKSRNICRMILQDLLIETGDSYTLEDKDIDWIISRAFQEVQQTYLQAN</sequence>
<organism evidence="1 2">
    <name type="scientific">Robertkochia marina</name>
    <dbReference type="NCBI Taxonomy" id="1227945"/>
    <lineage>
        <taxon>Bacteria</taxon>
        <taxon>Pseudomonadati</taxon>
        <taxon>Bacteroidota</taxon>
        <taxon>Flavobacteriia</taxon>
        <taxon>Flavobacteriales</taxon>
        <taxon>Flavobacteriaceae</taxon>
        <taxon>Robertkochia</taxon>
    </lineage>
</organism>
<dbReference type="RefSeq" id="WP_136335162.1">
    <property type="nucleotide sequence ID" value="NZ_QXMP01000002.1"/>
</dbReference>
<gene>
    <name evidence="1" type="ORF">E7Z59_04925</name>
</gene>
<proteinExistence type="predicted"/>
<evidence type="ECO:0000313" key="2">
    <source>
        <dbReference type="Proteomes" id="UP000305939"/>
    </source>
</evidence>
<comment type="caution">
    <text evidence="1">The sequence shown here is derived from an EMBL/GenBank/DDBJ whole genome shotgun (WGS) entry which is preliminary data.</text>
</comment>
<keyword evidence="2" id="KW-1185">Reference proteome</keyword>
<evidence type="ECO:0000313" key="1">
    <source>
        <dbReference type="EMBL" id="THD69672.1"/>
    </source>
</evidence>
<dbReference type="Proteomes" id="UP000305939">
    <property type="component" value="Unassembled WGS sequence"/>
</dbReference>